<gene>
    <name evidence="2" type="ORF">I6H47_04205</name>
</gene>
<organism evidence="2 3">
    <name type="scientific">Brevibacterium casei</name>
    <dbReference type="NCBI Taxonomy" id="33889"/>
    <lineage>
        <taxon>Bacteria</taxon>
        <taxon>Bacillati</taxon>
        <taxon>Actinomycetota</taxon>
        <taxon>Actinomycetes</taxon>
        <taxon>Micrococcales</taxon>
        <taxon>Brevibacteriaceae</taxon>
        <taxon>Brevibacterium</taxon>
    </lineage>
</organism>
<dbReference type="AlphaFoldDB" id="A0A7T4A0Q3"/>
<sequence length="60" mass="6610">MKMSTVWSVVGAVLAIIIAWWLVNAVFSIAWFLVKALIVVAVAAVVYAFLKGAFRAKDRQ</sequence>
<evidence type="ECO:0000256" key="1">
    <source>
        <dbReference type="SAM" id="Phobius"/>
    </source>
</evidence>
<accession>A0A7T4A0Q3</accession>
<evidence type="ECO:0008006" key="4">
    <source>
        <dbReference type="Google" id="ProtNLM"/>
    </source>
</evidence>
<dbReference type="RefSeq" id="WP_198500190.1">
    <property type="nucleotide sequence ID" value="NZ_CP065989.1"/>
</dbReference>
<proteinExistence type="predicted"/>
<keyword evidence="1" id="KW-0812">Transmembrane</keyword>
<reference evidence="2 3" key="1">
    <citation type="submission" date="2020-12" db="EMBL/GenBank/DDBJ databases">
        <title>FDA dAtabase for Regulatory Grade micrObial Sequences (FDA-ARGOS): Supporting development and validation of Infectious Disease Dx tests.</title>
        <authorList>
            <person name="Sproer C."/>
            <person name="Gronow S."/>
            <person name="Severitt S."/>
            <person name="Schroder I."/>
            <person name="Tallon L."/>
            <person name="Sadzewicz L."/>
            <person name="Zhao X."/>
            <person name="Boylan J."/>
            <person name="Ott S."/>
            <person name="Bowen H."/>
            <person name="Vavikolanu K."/>
            <person name="Mehta A."/>
            <person name="Aluvathingal J."/>
            <person name="Nadendla S."/>
            <person name="Lowell S."/>
            <person name="Myers T."/>
            <person name="Yan Y."/>
            <person name="Sichtig H."/>
        </authorList>
    </citation>
    <scope>NUCLEOTIDE SEQUENCE [LARGE SCALE GENOMIC DNA]</scope>
    <source>
        <strain evidence="2 3">FDAARGOS_990</strain>
    </source>
</reference>
<keyword evidence="1" id="KW-0472">Membrane</keyword>
<protein>
    <recommendedName>
        <fullName evidence="4">Flagellar biosynthesis protein FlhA</fullName>
    </recommendedName>
</protein>
<keyword evidence="1" id="KW-1133">Transmembrane helix</keyword>
<dbReference type="Proteomes" id="UP000595374">
    <property type="component" value="Chromosome"/>
</dbReference>
<name>A0A7T4A0Q3_9MICO</name>
<feature type="transmembrane region" description="Helical" evidence="1">
    <location>
        <begin position="29"/>
        <end position="50"/>
    </location>
</feature>
<dbReference type="EMBL" id="CP065989">
    <property type="protein sequence ID" value="QQB15166.1"/>
    <property type="molecule type" value="Genomic_DNA"/>
</dbReference>
<evidence type="ECO:0000313" key="2">
    <source>
        <dbReference type="EMBL" id="QQB15166.1"/>
    </source>
</evidence>
<evidence type="ECO:0000313" key="3">
    <source>
        <dbReference type="Proteomes" id="UP000595374"/>
    </source>
</evidence>
<feature type="transmembrane region" description="Helical" evidence="1">
    <location>
        <begin position="5"/>
        <end position="23"/>
    </location>
</feature>